<protein>
    <submittedName>
        <fullName evidence="2">UPF0149 family protein</fullName>
    </submittedName>
</protein>
<reference evidence="2" key="1">
    <citation type="submission" date="2022-02" db="EMBL/GenBank/DDBJ databases">
        <title>Coral-associated bacteria.</title>
        <authorList>
            <person name="Tang K."/>
            <person name="Wang X."/>
        </authorList>
    </citation>
    <scope>NUCLEOTIDE SEQUENCE</scope>
    <source>
        <strain evidence="2">SCSIO 43006</strain>
    </source>
</reference>
<keyword evidence="3" id="KW-1185">Reference proteome</keyword>
<gene>
    <name evidence="2" type="ORF">MJO52_19340</name>
</gene>
<dbReference type="SUPFAM" id="SSF101327">
    <property type="entry name" value="YgfB-like"/>
    <property type="match status" value="1"/>
</dbReference>
<dbReference type="Gene3D" id="1.20.120.740">
    <property type="entry name" value="YgfB uncharacterised protein family UPF0149, PF03695"/>
    <property type="match status" value="1"/>
</dbReference>
<dbReference type="RefSeq" id="WP_252083592.1">
    <property type="nucleotide sequence ID" value="NZ_CP092418.1"/>
</dbReference>
<dbReference type="EMBL" id="CP092418">
    <property type="protein sequence ID" value="USD21190.1"/>
    <property type="molecule type" value="Genomic_DNA"/>
</dbReference>
<organism evidence="2 3">
    <name type="scientific">Microbulbifer variabilis</name>
    <dbReference type="NCBI Taxonomy" id="266805"/>
    <lineage>
        <taxon>Bacteria</taxon>
        <taxon>Pseudomonadati</taxon>
        <taxon>Pseudomonadota</taxon>
        <taxon>Gammaproteobacteria</taxon>
        <taxon>Cellvibrionales</taxon>
        <taxon>Microbulbiferaceae</taxon>
        <taxon>Microbulbifer</taxon>
    </lineage>
</organism>
<dbReference type="InterPro" id="IPR011978">
    <property type="entry name" value="YgfB-like"/>
</dbReference>
<sequence>MSLEPRFSCLLLPPQRIESIPIKKNCAVIMTSENNRFEQLANAILSAGGQVDPSELHGFTCGVLAAGAEPDKRRWQKELAELLDLEAVPADLDRDLLQLAEESSKQLGGSDFSFQLLLCDDEDIVSRTLALGHWCEGFLHGFGIGGAEVKMQPTSEEALKDIGAISQVDADHVEESEEAEQQLIELQEYVRVAVLNIFTEVRGSHSGSGPTVH</sequence>
<evidence type="ECO:0000313" key="2">
    <source>
        <dbReference type="EMBL" id="USD21190.1"/>
    </source>
</evidence>
<name>A0ABY4VA68_9GAMM</name>
<accession>A0ABY4VA68</accession>
<dbReference type="InterPro" id="IPR036255">
    <property type="entry name" value="YgfB-like_sf"/>
</dbReference>
<dbReference type="PANTHER" id="PTHR37528">
    <property type="entry name" value="UPF0149 PROTEIN YGFB"/>
    <property type="match status" value="1"/>
</dbReference>
<proteinExistence type="inferred from homology"/>
<dbReference type="Proteomes" id="UP001055658">
    <property type="component" value="Chromosome"/>
</dbReference>
<evidence type="ECO:0000313" key="3">
    <source>
        <dbReference type="Proteomes" id="UP001055658"/>
    </source>
</evidence>
<comment type="similarity">
    <text evidence="1">Belongs to the UPF0149 family.</text>
</comment>
<dbReference type="PANTHER" id="PTHR37528:SF1">
    <property type="entry name" value="UPF0149 PROTEIN YGFB"/>
    <property type="match status" value="1"/>
</dbReference>
<dbReference type="Pfam" id="PF03695">
    <property type="entry name" value="UPF0149"/>
    <property type="match status" value="1"/>
</dbReference>
<evidence type="ECO:0000256" key="1">
    <source>
        <dbReference type="ARBA" id="ARBA00038308"/>
    </source>
</evidence>